<dbReference type="RefSeq" id="WP_085847081.1">
    <property type="nucleotide sequence ID" value="NZ_FNZV01000001.1"/>
</dbReference>
<name>A0A1Y5RED1_9RHOB</name>
<reference evidence="1 2" key="1">
    <citation type="submission" date="2017-03" db="EMBL/GenBank/DDBJ databases">
        <authorList>
            <person name="Afonso C.L."/>
            <person name="Miller P.J."/>
            <person name="Scott M.A."/>
            <person name="Spackman E."/>
            <person name="Goraichik I."/>
            <person name="Dimitrov K.M."/>
            <person name="Suarez D.L."/>
            <person name="Swayne D.E."/>
        </authorList>
    </citation>
    <scope>NUCLEOTIDE SEQUENCE [LARGE SCALE GENOMIC DNA]</scope>
    <source>
        <strain evidence="1 2">CECT 7971</strain>
    </source>
</reference>
<dbReference type="STRING" id="658057.SAMN04488032_101493"/>
<evidence type="ECO:0000313" key="2">
    <source>
        <dbReference type="Proteomes" id="UP000193307"/>
    </source>
</evidence>
<dbReference type="OrthoDB" id="9998952at2"/>
<organism evidence="1 2">
    <name type="scientific">Pacificibacter marinus</name>
    <dbReference type="NCBI Taxonomy" id="658057"/>
    <lineage>
        <taxon>Bacteria</taxon>
        <taxon>Pseudomonadati</taxon>
        <taxon>Pseudomonadota</taxon>
        <taxon>Alphaproteobacteria</taxon>
        <taxon>Rhodobacterales</taxon>
        <taxon>Roseobacteraceae</taxon>
        <taxon>Pacificibacter</taxon>
    </lineage>
</organism>
<dbReference type="EMBL" id="FWFW01000001">
    <property type="protein sequence ID" value="SLN12943.1"/>
    <property type="molecule type" value="Genomic_DNA"/>
</dbReference>
<protein>
    <recommendedName>
        <fullName evidence="3">SIR2-like domain-containing protein</fullName>
    </recommendedName>
</protein>
<keyword evidence="2" id="KW-1185">Reference proteome</keyword>
<evidence type="ECO:0008006" key="3">
    <source>
        <dbReference type="Google" id="ProtNLM"/>
    </source>
</evidence>
<gene>
    <name evidence="1" type="ORF">PAM7971_00154</name>
</gene>
<dbReference type="AlphaFoldDB" id="A0A1Y5RED1"/>
<dbReference type="Proteomes" id="UP000193307">
    <property type="component" value="Unassembled WGS sequence"/>
</dbReference>
<evidence type="ECO:0000313" key="1">
    <source>
        <dbReference type="EMBL" id="SLN12943.1"/>
    </source>
</evidence>
<sequence length="367" mass="40903">MDFKTLTELLDDAPVTLVLGAGASKDYGLPDWNELKTHIIDEAREKPLSLNISDGVFDIIIQALEEAGDKTLDNVAGSLGRQLDGFAARCGLQKLIAYCLIDAEKSCLEKNELGWIELFCSELQKYLRSASDQTPERKYDKRLQNLKNLNVVSLNYDRVFLYNFFYAASHTLNNNNQSFRERITLERSPPYVYFGLCQPHGVLGTLPKLSTPLAKVTSSNLKFFGGKSSNIGFQWLPYSPLSSRSLAVTALPFGETAAFLKLCEANSIDDHIDLNIAAVDDFDDEVDSRNYVHSNQQIKSSHVVCIGLSDLGFNQSQLNFSAAKSVTLTNTSKELRKFDNNRLPTPNVVYFDADGIYATPLIKKMAE</sequence>
<proteinExistence type="predicted"/>
<accession>A0A1Y5RED1</accession>